<organism evidence="7 8">
    <name type="scientific">Engelhardtia mirabilis</name>
    <dbReference type="NCBI Taxonomy" id="2528011"/>
    <lineage>
        <taxon>Bacteria</taxon>
        <taxon>Pseudomonadati</taxon>
        <taxon>Planctomycetota</taxon>
        <taxon>Planctomycetia</taxon>
        <taxon>Planctomycetia incertae sedis</taxon>
        <taxon>Engelhardtia</taxon>
    </lineage>
</organism>
<evidence type="ECO:0000256" key="5">
    <source>
        <dbReference type="ARBA" id="ARBA00023014"/>
    </source>
</evidence>
<gene>
    <name evidence="7" type="primary">nqo1</name>
    <name evidence="7" type="ORF">Pla133_02450</name>
</gene>
<dbReference type="Gene3D" id="3.40.50.11540">
    <property type="entry name" value="NADH-ubiquinone oxidoreductase 51kDa subunit"/>
    <property type="match status" value="1"/>
</dbReference>
<dbReference type="InterPro" id="IPR036249">
    <property type="entry name" value="Thioredoxin-like_sf"/>
</dbReference>
<dbReference type="SMART" id="SM00928">
    <property type="entry name" value="NADH_4Fe-4S"/>
    <property type="match status" value="1"/>
</dbReference>
<dbReference type="PROSITE" id="PS00644">
    <property type="entry name" value="COMPLEX1_51K_1"/>
    <property type="match status" value="1"/>
</dbReference>
<keyword evidence="5" id="KW-0411">Iron-sulfur</keyword>
<dbReference type="InterPro" id="IPR011538">
    <property type="entry name" value="Nuo51_FMN-bd"/>
</dbReference>
<evidence type="ECO:0000256" key="2">
    <source>
        <dbReference type="ARBA" id="ARBA00022485"/>
    </source>
</evidence>
<dbReference type="RefSeq" id="WP_419192013.1">
    <property type="nucleotide sequence ID" value="NZ_CP036287.1"/>
</dbReference>
<dbReference type="GO" id="GO:0008137">
    <property type="term" value="F:NADH dehydrogenase (ubiquinone) activity"/>
    <property type="evidence" value="ECO:0007669"/>
    <property type="project" value="InterPro"/>
</dbReference>
<dbReference type="PANTHER" id="PTHR43578">
    <property type="entry name" value="NADH-QUINONE OXIDOREDUCTASE SUBUNIT F"/>
    <property type="match status" value="1"/>
</dbReference>
<accession>A0A518BDX7</accession>
<evidence type="ECO:0000313" key="7">
    <source>
        <dbReference type="EMBL" id="QDU65181.1"/>
    </source>
</evidence>
<evidence type="ECO:0000313" key="8">
    <source>
        <dbReference type="Proteomes" id="UP000316921"/>
    </source>
</evidence>
<proteinExistence type="inferred from homology"/>
<dbReference type="Gene3D" id="1.10.10.1590">
    <property type="entry name" value="NADH-quinone oxidoreductase subunit E"/>
    <property type="match status" value="1"/>
</dbReference>
<dbReference type="Pfam" id="PF01512">
    <property type="entry name" value="Complex1_51K"/>
    <property type="match status" value="1"/>
</dbReference>
<evidence type="ECO:0000259" key="6">
    <source>
        <dbReference type="SMART" id="SM00928"/>
    </source>
</evidence>
<dbReference type="Proteomes" id="UP000316921">
    <property type="component" value="Chromosome"/>
</dbReference>
<dbReference type="SUPFAM" id="SSF142019">
    <property type="entry name" value="Nqo1 FMN-binding domain-like"/>
    <property type="match status" value="1"/>
</dbReference>
<dbReference type="EC" id="1.6.5.11" evidence="7"/>
<keyword evidence="4" id="KW-0408">Iron</keyword>
<dbReference type="Gene3D" id="6.10.250.1450">
    <property type="match status" value="1"/>
</dbReference>
<evidence type="ECO:0000256" key="4">
    <source>
        <dbReference type="ARBA" id="ARBA00023004"/>
    </source>
</evidence>
<keyword evidence="3" id="KW-0479">Metal-binding</keyword>
<dbReference type="GO" id="GO:0010181">
    <property type="term" value="F:FMN binding"/>
    <property type="evidence" value="ECO:0007669"/>
    <property type="project" value="InterPro"/>
</dbReference>
<dbReference type="InterPro" id="IPR001949">
    <property type="entry name" value="NADH-UbQ_OxRdtase_51kDa_CS"/>
</dbReference>
<keyword evidence="7" id="KW-0560">Oxidoreductase</keyword>
<dbReference type="Pfam" id="PF10531">
    <property type="entry name" value="SLBB"/>
    <property type="match status" value="1"/>
</dbReference>
<keyword evidence="2" id="KW-0004">4Fe-4S</keyword>
<dbReference type="SUPFAM" id="SSF140490">
    <property type="entry name" value="Nqo1C-terminal domain-like"/>
    <property type="match status" value="1"/>
</dbReference>
<dbReference type="InterPro" id="IPR037225">
    <property type="entry name" value="Nuo51_FMN-bd_sf"/>
</dbReference>
<dbReference type="Gene3D" id="3.10.20.600">
    <property type="match status" value="1"/>
</dbReference>
<feature type="domain" description="NADH-ubiquinone oxidoreductase 51kDa subunit iron-sulphur binding" evidence="6">
    <location>
        <begin position="463"/>
        <end position="504"/>
    </location>
</feature>
<evidence type="ECO:0000256" key="1">
    <source>
        <dbReference type="ARBA" id="ARBA00007523"/>
    </source>
</evidence>
<dbReference type="InterPro" id="IPR019575">
    <property type="entry name" value="Nuop51_4Fe4S-bd"/>
</dbReference>
<dbReference type="SUPFAM" id="SSF142984">
    <property type="entry name" value="Nqo1 middle domain-like"/>
    <property type="match status" value="1"/>
</dbReference>
<dbReference type="PANTHER" id="PTHR43578:SF3">
    <property type="entry name" value="NADH-QUINONE OXIDOREDUCTASE SUBUNIT F"/>
    <property type="match status" value="1"/>
</dbReference>
<dbReference type="Gene3D" id="1.20.1440.230">
    <property type="entry name" value="NADH-ubiquinone oxidoreductase 51kDa subunit, iron-sulphur binding domain"/>
    <property type="match status" value="1"/>
</dbReference>
<dbReference type="AlphaFoldDB" id="A0A518BDX7"/>
<dbReference type="GO" id="GO:0046872">
    <property type="term" value="F:metal ion binding"/>
    <property type="evidence" value="ECO:0007669"/>
    <property type="project" value="UniProtKB-KW"/>
</dbReference>
<dbReference type="Pfam" id="PF10589">
    <property type="entry name" value="NADH_4Fe-4S"/>
    <property type="match status" value="1"/>
</dbReference>
<dbReference type="Pfam" id="PF01257">
    <property type="entry name" value="2Fe-2S_thioredx"/>
    <property type="match status" value="1"/>
</dbReference>
<dbReference type="FunFam" id="3.40.50.11540:FF:000001">
    <property type="entry name" value="NADH dehydrogenase [ubiquinone] flavoprotein 1, mitochondrial"/>
    <property type="match status" value="1"/>
</dbReference>
<sequence>MSTDQDLVARWAVEPAPLLPLLHAFHNRDGYLSEAALRAVSEGLRIPLADLYGTVTFYHHFAREEGGHSRPRVCDGPICKLRGSDELMAELDGATPMPCAGRCDDPIPVLVENRYLAGRPGAKLRETPAPMPDDNPGELEECCFAGIREDGRATLMGYCSDGGYGALTRAVREGSPAGVIEVVEASGLAGRGGAGFPTGRKWRAVAEAPGGPKTIVCNADEGEPGCFKDRVLMDYDPHAVIEGMALAAFATGATRGFIYLRYEYPHTERILEDAILDARDAGLLGQRILGSDFSFELYVRRGAGAYICGEETSLLNSLEGKHPFPRNKPPYPVTHGFEDLPTVVNNVETLASVPPILAKGADWYRGLGLGDHAGTKIISLSGDVQRPGNYEVPIGLPLDTLLNDWAGGPLEGRTFQAVTMAGLSGGFLGKFDDVTLDEPCLRARGSFLGAGGIMVFDDRRDMVDLARQAMAFFAHESCGKCFPCRIGTQRLTERLAGEAGPADADEWKREVADIGTTMAAVSACGLGIAAPLITQSLLRDFPDAVDANLEARKS</sequence>
<name>A0A518BDX7_9BACT</name>
<dbReference type="PROSITE" id="PS00645">
    <property type="entry name" value="COMPLEX1_51K_2"/>
    <property type="match status" value="1"/>
</dbReference>
<dbReference type="InterPro" id="IPR037207">
    <property type="entry name" value="Nuop51_4Fe4S-bd_sf"/>
</dbReference>
<dbReference type="EMBL" id="CP036287">
    <property type="protein sequence ID" value="QDU65181.1"/>
    <property type="molecule type" value="Genomic_DNA"/>
</dbReference>
<dbReference type="SUPFAM" id="SSF52833">
    <property type="entry name" value="Thioredoxin-like"/>
    <property type="match status" value="1"/>
</dbReference>
<dbReference type="KEGG" id="pbap:Pla133_02450"/>
<dbReference type="InterPro" id="IPR041921">
    <property type="entry name" value="NuoE_N"/>
</dbReference>
<reference evidence="7 8" key="1">
    <citation type="submission" date="2019-02" db="EMBL/GenBank/DDBJ databases">
        <title>Deep-cultivation of Planctomycetes and their phenomic and genomic characterization uncovers novel biology.</title>
        <authorList>
            <person name="Wiegand S."/>
            <person name="Jogler M."/>
            <person name="Boedeker C."/>
            <person name="Pinto D."/>
            <person name="Vollmers J."/>
            <person name="Rivas-Marin E."/>
            <person name="Kohn T."/>
            <person name="Peeters S.H."/>
            <person name="Heuer A."/>
            <person name="Rast P."/>
            <person name="Oberbeckmann S."/>
            <person name="Bunk B."/>
            <person name="Jeske O."/>
            <person name="Meyerdierks A."/>
            <person name="Storesund J.E."/>
            <person name="Kallscheuer N."/>
            <person name="Luecker S."/>
            <person name="Lage O.M."/>
            <person name="Pohl T."/>
            <person name="Merkel B.J."/>
            <person name="Hornburger P."/>
            <person name="Mueller R.-W."/>
            <person name="Bruemmer F."/>
            <person name="Labrenz M."/>
            <person name="Spormann A.M."/>
            <person name="Op den Camp H."/>
            <person name="Overmann J."/>
            <person name="Amann R."/>
            <person name="Jetten M.S.M."/>
            <person name="Mascher T."/>
            <person name="Medema M.H."/>
            <person name="Devos D.P."/>
            <person name="Kaster A.-K."/>
            <person name="Ovreas L."/>
            <person name="Rohde M."/>
            <person name="Galperin M.Y."/>
            <person name="Jogler C."/>
        </authorList>
    </citation>
    <scope>NUCLEOTIDE SEQUENCE [LARGE SCALE GENOMIC DNA]</scope>
    <source>
        <strain evidence="7 8">Pla133</strain>
    </source>
</reference>
<evidence type="ECO:0000256" key="3">
    <source>
        <dbReference type="ARBA" id="ARBA00022723"/>
    </source>
</evidence>
<dbReference type="GO" id="GO:0016491">
    <property type="term" value="F:oxidoreductase activity"/>
    <property type="evidence" value="ECO:0007669"/>
    <property type="project" value="UniProtKB-KW"/>
</dbReference>
<keyword evidence="8" id="KW-1185">Reference proteome</keyword>
<dbReference type="GO" id="GO:0051539">
    <property type="term" value="F:4 iron, 4 sulfur cluster binding"/>
    <property type="evidence" value="ECO:0007669"/>
    <property type="project" value="UniProtKB-KW"/>
</dbReference>
<comment type="similarity">
    <text evidence="1">Belongs to the complex I 51 kDa subunit family.</text>
</comment>
<dbReference type="InterPro" id="IPR019554">
    <property type="entry name" value="Soluble_ligand-bd"/>
</dbReference>
<protein>
    <submittedName>
        <fullName evidence="7">NADH-quinone oxidoreductase subunit 1</fullName>
        <ecNumber evidence="7">1.6.5.11</ecNumber>
    </submittedName>
</protein>